<accession>S8DAL2</accession>
<evidence type="ECO:0000256" key="2">
    <source>
        <dbReference type="ARBA" id="ARBA00005979"/>
    </source>
</evidence>
<feature type="compositionally biased region" description="Basic and acidic residues" evidence="6">
    <location>
        <begin position="18"/>
        <end position="27"/>
    </location>
</feature>
<feature type="region of interest" description="Disordered" evidence="6">
    <location>
        <begin position="1"/>
        <end position="27"/>
    </location>
</feature>
<dbReference type="InterPro" id="IPR001155">
    <property type="entry name" value="OxRdtase_FMN_N"/>
</dbReference>
<comment type="cofactor">
    <cofactor evidence="1">
        <name>FMN</name>
        <dbReference type="ChEBI" id="CHEBI:58210"/>
    </cofactor>
</comment>
<reference evidence="8 9" key="1">
    <citation type="journal article" date="2013" name="BMC Genomics">
        <title>The miniature genome of a carnivorous plant Genlisea aurea contains a low number of genes and short non-coding sequences.</title>
        <authorList>
            <person name="Leushkin E.V."/>
            <person name="Sutormin R.A."/>
            <person name="Nabieva E.R."/>
            <person name="Penin A.A."/>
            <person name="Kondrashov A.S."/>
            <person name="Logacheva M.D."/>
        </authorList>
    </citation>
    <scope>NUCLEOTIDE SEQUENCE [LARGE SCALE GENOMIC DNA]</scope>
</reference>
<gene>
    <name evidence="8" type="ORF">M569_00209</name>
</gene>
<dbReference type="EMBL" id="AUSU01000052">
    <property type="protein sequence ID" value="EPS74546.1"/>
    <property type="molecule type" value="Genomic_DNA"/>
</dbReference>
<evidence type="ECO:0000256" key="6">
    <source>
        <dbReference type="SAM" id="MobiDB-lite"/>
    </source>
</evidence>
<evidence type="ECO:0000313" key="8">
    <source>
        <dbReference type="EMBL" id="EPS74546.1"/>
    </source>
</evidence>
<evidence type="ECO:0000256" key="4">
    <source>
        <dbReference type="ARBA" id="ARBA00022643"/>
    </source>
</evidence>
<feature type="compositionally biased region" description="Basic and acidic residues" evidence="6">
    <location>
        <begin position="147"/>
        <end position="169"/>
    </location>
</feature>
<keyword evidence="9" id="KW-1185">Reference proteome</keyword>
<dbReference type="Proteomes" id="UP000015453">
    <property type="component" value="Unassembled WGS sequence"/>
</dbReference>
<keyword evidence="3" id="KW-0285">Flavoprotein</keyword>
<dbReference type="SUPFAM" id="SSF51395">
    <property type="entry name" value="FMN-linked oxidoreductases"/>
    <property type="match status" value="1"/>
</dbReference>
<dbReference type="InterPro" id="IPR045247">
    <property type="entry name" value="Oye-like"/>
</dbReference>
<evidence type="ECO:0000256" key="3">
    <source>
        <dbReference type="ARBA" id="ARBA00022630"/>
    </source>
</evidence>
<dbReference type="OrthoDB" id="1663137at2759"/>
<dbReference type="GO" id="GO:0010181">
    <property type="term" value="F:FMN binding"/>
    <property type="evidence" value="ECO:0007669"/>
    <property type="project" value="InterPro"/>
</dbReference>
<keyword evidence="4" id="KW-0288">FMN</keyword>
<comment type="caution">
    <text evidence="8">The sequence shown here is derived from an EMBL/GenBank/DDBJ whole genome shotgun (WGS) entry which is preliminary data.</text>
</comment>
<evidence type="ECO:0000256" key="1">
    <source>
        <dbReference type="ARBA" id="ARBA00001917"/>
    </source>
</evidence>
<feature type="domain" description="NADH:flavin oxidoreductase/NADH oxidase N-terminal" evidence="7">
    <location>
        <begin position="5"/>
        <end position="113"/>
    </location>
</feature>
<sequence length="183" mass="20394">MAEDDDVGVRISPYDDGLESKDSHPSDLEKKLNDLDIVYLHVIEPRMKRSGEKLAVPLGLGPVREGFRNTLIAAGGFDREEGNSAIGDEYADLIAYGRLFLANPDLPMRFELGSGLNEYDESTFYTPDPVTGYTDYPFLDENGPQINREENGPQINREENGPPINREENGPGVLDLKNIRPLK</sequence>
<name>S8DAL2_9LAMI</name>
<dbReference type="InterPro" id="IPR013785">
    <property type="entry name" value="Aldolase_TIM"/>
</dbReference>
<dbReference type="Gene3D" id="3.20.20.70">
    <property type="entry name" value="Aldolase class I"/>
    <property type="match status" value="1"/>
</dbReference>
<proteinExistence type="inferred from homology"/>
<protein>
    <recommendedName>
        <fullName evidence="7">NADH:flavin oxidoreductase/NADH oxidase N-terminal domain-containing protein</fullName>
    </recommendedName>
</protein>
<dbReference type="PANTHER" id="PTHR22893:SF91">
    <property type="entry name" value="NADPH DEHYDROGENASE 2-RELATED"/>
    <property type="match status" value="1"/>
</dbReference>
<comment type="similarity">
    <text evidence="2">Belongs to the NADH:flavin oxidoreductase/NADH oxidase family.</text>
</comment>
<feature type="region of interest" description="Disordered" evidence="6">
    <location>
        <begin position="143"/>
        <end position="183"/>
    </location>
</feature>
<evidence type="ECO:0000259" key="7">
    <source>
        <dbReference type="Pfam" id="PF00724"/>
    </source>
</evidence>
<evidence type="ECO:0000313" key="9">
    <source>
        <dbReference type="Proteomes" id="UP000015453"/>
    </source>
</evidence>
<dbReference type="Pfam" id="PF00724">
    <property type="entry name" value="Oxidored_FMN"/>
    <property type="match status" value="1"/>
</dbReference>
<dbReference type="PANTHER" id="PTHR22893">
    <property type="entry name" value="NADH OXIDOREDUCTASE-RELATED"/>
    <property type="match status" value="1"/>
</dbReference>
<dbReference type="AlphaFoldDB" id="S8DAL2"/>
<organism evidence="8 9">
    <name type="scientific">Genlisea aurea</name>
    <dbReference type="NCBI Taxonomy" id="192259"/>
    <lineage>
        <taxon>Eukaryota</taxon>
        <taxon>Viridiplantae</taxon>
        <taxon>Streptophyta</taxon>
        <taxon>Embryophyta</taxon>
        <taxon>Tracheophyta</taxon>
        <taxon>Spermatophyta</taxon>
        <taxon>Magnoliopsida</taxon>
        <taxon>eudicotyledons</taxon>
        <taxon>Gunneridae</taxon>
        <taxon>Pentapetalae</taxon>
        <taxon>asterids</taxon>
        <taxon>lamiids</taxon>
        <taxon>Lamiales</taxon>
        <taxon>Lentibulariaceae</taxon>
        <taxon>Genlisea</taxon>
    </lineage>
</organism>
<dbReference type="GO" id="GO:0016491">
    <property type="term" value="F:oxidoreductase activity"/>
    <property type="evidence" value="ECO:0007669"/>
    <property type="project" value="InterPro"/>
</dbReference>
<keyword evidence="5" id="KW-0521">NADP</keyword>
<evidence type="ECO:0000256" key="5">
    <source>
        <dbReference type="ARBA" id="ARBA00022857"/>
    </source>
</evidence>